<dbReference type="AlphaFoldDB" id="A0A8S2TVC6"/>
<name>A0A8S2TVC6_9BILA</name>
<evidence type="ECO:0000313" key="1">
    <source>
        <dbReference type="EMBL" id="CAF4300137.1"/>
    </source>
</evidence>
<accession>A0A8S2TVC6</accession>
<sequence length="90" mass="9986">STYATNGSNLILTCPKGTSLQQLPSLPSDPQWYTQFTSFLAQGENDTRGPFTTIPLDICLFSNLTVSLCHLFCIHALRTFNLYLDTQLGI</sequence>
<evidence type="ECO:0000313" key="2">
    <source>
        <dbReference type="Proteomes" id="UP000681967"/>
    </source>
</evidence>
<feature type="non-terminal residue" evidence="1">
    <location>
        <position position="1"/>
    </location>
</feature>
<organism evidence="1 2">
    <name type="scientific">Rotaria magnacalcarata</name>
    <dbReference type="NCBI Taxonomy" id="392030"/>
    <lineage>
        <taxon>Eukaryota</taxon>
        <taxon>Metazoa</taxon>
        <taxon>Spiralia</taxon>
        <taxon>Gnathifera</taxon>
        <taxon>Rotifera</taxon>
        <taxon>Eurotatoria</taxon>
        <taxon>Bdelloidea</taxon>
        <taxon>Philodinida</taxon>
        <taxon>Philodinidae</taxon>
        <taxon>Rotaria</taxon>
    </lineage>
</organism>
<dbReference type="EMBL" id="CAJOBH010035504">
    <property type="protein sequence ID" value="CAF4300137.1"/>
    <property type="molecule type" value="Genomic_DNA"/>
</dbReference>
<gene>
    <name evidence="1" type="ORF">BYL167_LOCUS27456</name>
</gene>
<reference evidence="1" key="1">
    <citation type="submission" date="2021-02" db="EMBL/GenBank/DDBJ databases">
        <authorList>
            <person name="Nowell W R."/>
        </authorList>
    </citation>
    <scope>NUCLEOTIDE SEQUENCE</scope>
</reference>
<protein>
    <submittedName>
        <fullName evidence="1">Uncharacterized protein</fullName>
    </submittedName>
</protein>
<proteinExistence type="predicted"/>
<comment type="caution">
    <text evidence="1">The sequence shown here is derived from an EMBL/GenBank/DDBJ whole genome shotgun (WGS) entry which is preliminary data.</text>
</comment>
<dbReference type="Proteomes" id="UP000681967">
    <property type="component" value="Unassembled WGS sequence"/>
</dbReference>